<name>A0A917DZE1_9BACL</name>
<dbReference type="AlphaFoldDB" id="A0A917DZE1"/>
<feature type="transmembrane region" description="Helical" evidence="1">
    <location>
        <begin position="6"/>
        <end position="22"/>
    </location>
</feature>
<sequence>MIIQWSIAAASVAFVGLVVYLIQTLQKGMVTLGETNKTLAEVRNAVHGLTKEANQLIHTANQITVDVKGKMKNVDPLLESAHDVGEVIQNVTHSFRQAAKQVHAAKDAPRNPQVQIKMK</sequence>
<proteinExistence type="predicted"/>
<keyword evidence="1" id="KW-0472">Membrane</keyword>
<reference evidence="2" key="2">
    <citation type="submission" date="2020-09" db="EMBL/GenBank/DDBJ databases">
        <authorList>
            <person name="Sun Q."/>
            <person name="Zhou Y."/>
        </authorList>
    </citation>
    <scope>NUCLEOTIDE SEQUENCE</scope>
    <source>
        <strain evidence="2">CGMCC 1.15178</strain>
    </source>
</reference>
<dbReference type="EMBL" id="BMHP01000003">
    <property type="protein sequence ID" value="GGD83175.1"/>
    <property type="molecule type" value="Genomic_DNA"/>
</dbReference>
<dbReference type="Pfam" id="PF06103">
    <property type="entry name" value="DUF948"/>
    <property type="match status" value="1"/>
</dbReference>
<dbReference type="Proteomes" id="UP000612456">
    <property type="component" value="Unassembled WGS sequence"/>
</dbReference>
<reference evidence="2" key="1">
    <citation type="journal article" date="2014" name="Int. J. Syst. Evol. Microbiol.">
        <title>Complete genome sequence of Corynebacterium casei LMG S-19264T (=DSM 44701T), isolated from a smear-ripened cheese.</title>
        <authorList>
            <consortium name="US DOE Joint Genome Institute (JGI-PGF)"/>
            <person name="Walter F."/>
            <person name="Albersmeier A."/>
            <person name="Kalinowski J."/>
            <person name="Ruckert C."/>
        </authorList>
    </citation>
    <scope>NUCLEOTIDE SEQUENCE</scope>
    <source>
        <strain evidence="2">CGMCC 1.15178</strain>
    </source>
</reference>
<evidence type="ECO:0000313" key="3">
    <source>
        <dbReference type="Proteomes" id="UP000612456"/>
    </source>
</evidence>
<comment type="caution">
    <text evidence="2">The sequence shown here is derived from an EMBL/GenBank/DDBJ whole genome shotgun (WGS) entry which is preliminary data.</text>
</comment>
<evidence type="ECO:0008006" key="4">
    <source>
        <dbReference type="Google" id="ProtNLM"/>
    </source>
</evidence>
<protein>
    <recommendedName>
        <fullName evidence="4">DUF948 domain-containing protein</fullName>
    </recommendedName>
</protein>
<keyword evidence="1" id="KW-0812">Transmembrane</keyword>
<keyword evidence="1" id="KW-1133">Transmembrane helix</keyword>
<dbReference type="PANTHER" id="PTHR40070:SF1">
    <property type="entry name" value="UPF0478 PROTEIN YTXG"/>
    <property type="match status" value="1"/>
</dbReference>
<dbReference type="PANTHER" id="PTHR40070">
    <property type="entry name" value="UPF0478 PROTEIN YTXG"/>
    <property type="match status" value="1"/>
</dbReference>
<dbReference type="RefSeq" id="WP_188995425.1">
    <property type="nucleotide sequence ID" value="NZ_BMHP01000003.1"/>
</dbReference>
<organism evidence="2 3">
    <name type="scientific">Paenibacillus nasutitermitis</name>
    <dbReference type="NCBI Taxonomy" id="1652958"/>
    <lineage>
        <taxon>Bacteria</taxon>
        <taxon>Bacillati</taxon>
        <taxon>Bacillota</taxon>
        <taxon>Bacilli</taxon>
        <taxon>Bacillales</taxon>
        <taxon>Paenibacillaceae</taxon>
        <taxon>Paenibacillus</taxon>
    </lineage>
</organism>
<gene>
    <name evidence="2" type="ORF">GCM10010911_46730</name>
</gene>
<keyword evidence="3" id="KW-1185">Reference proteome</keyword>
<dbReference type="InterPro" id="IPR009293">
    <property type="entry name" value="UPF0478"/>
</dbReference>
<accession>A0A917DZE1</accession>
<evidence type="ECO:0000256" key="1">
    <source>
        <dbReference type="SAM" id="Phobius"/>
    </source>
</evidence>
<evidence type="ECO:0000313" key="2">
    <source>
        <dbReference type="EMBL" id="GGD83175.1"/>
    </source>
</evidence>